<evidence type="ECO:0000256" key="4">
    <source>
        <dbReference type="ARBA" id="ARBA00022692"/>
    </source>
</evidence>
<comment type="caution">
    <text evidence="9">The sequence shown here is derived from an EMBL/GenBank/DDBJ whole genome shotgun (WGS) entry which is preliminary data.</text>
</comment>
<dbReference type="Gene3D" id="1.20.81.30">
    <property type="entry name" value="Type II secretion system (T2SS), domain F"/>
    <property type="match status" value="2"/>
</dbReference>
<feature type="transmembrane region" description="Helical" evidence="7">
    <location>
        <begin position="157"/>
        <end position="179"/>
    </location>
</feature>
<reference evidence="9 10" key="1">
    <citation type="submission" date="2016-03" db="EMBL/GenBank/DDBJ databases">
        <authorList>
            <consortium name="Pathogen Informatics"/>
        </authorList>
    </citation>
    <scope>NUCLEOTIDE SEQUENCE [LARGE SCALE GENOMIC DNA]</scope>
    <source>
        <strain evidence="10">e1527</strain>
    </source>
</reference>
<feature type="domain" description="Type II secretion system protein GspF" evidence="8">
    <location>
        <begin position="57"/>
        <end position="180"/>
    </location>
</feature>
<proteinExistence type="inferred from homology"/>
<dbReference type="AlphaFoldDB" id="A0A822WW22"/>
<dbReference type="PRINTS" id="PR00812">
    <property type="entry name" value="BCTERIALGSPF"/>
</dbReference>
<dbReference type="RefSeq" id="WP_063155398.1">
    <property type="nucleotide sequence ID" value="NZ_CP039452.1"/>
</dbReference>
<protein>
    <submittedName>
        <fullName evidence="9">Type II secretion system F domain-containing protein</fullName>
    </submittedName>
</protein>
<accession>A0A822WW22</accession>
<comment type="subcellular location">
    <subcellularLocation>
        <location evidence="1">Cell membrane</location>
        <topology evidence="1">Multi-pass membrane protein</topology>
    </subcellularLocation>
</comment>
<dbReference type="Proteomes" id="UP000076063">
    <property type="component" value="Unassembled WGS sequence"/>
</dbReference>
<keyword evidence="3" id="KW-1003">Cell membrane</keyword>
<name>A0A822WW22_9ENTR</name>
<evidence type="ECO:0000256" key="5">
    <source>
        <dbReference type="ARBA" id="ARBA00022989"/>
    </source>
</evidence>
<evidence type="ECO:0000256" key="1">
    <source>
        <dbReference type="ARBA" id="ARBA00004651"/>
    </source>
</evidence>
<sequence>MKPYTVTILQGGKRVNQTVLAASPDDASARIIAGGGIVLQVQERPARKEKRFPLNLFLQELIALLEAGLVVVEAVEALRESSRDGGTSLVLDTLVKKLYEGAQLSQAMMALPALFPPLLINTVASSEQTGHLPEALKRFQFYESRMEILRKRIKSTLLYPTIVIAAGGIILFFLLGFIIPRFSVVFDGMKNPSASAQLILWWGRLTQTHGSLLLAGCAAAVAGIVMAVRSPRLRQRALGLLLRIPALRQQHQLSVLVRFYRTLGLLLQGGLPAPDALMLSREILPATHRQQVEQVIRDVAAGESLSRMLEAQQMTTPVASRLLQVGERSGELPAMCERIAAFYDESLERAIETFSKIFEPILMMVVGSIVGLVVFLLYMPIFELAGGLQ</sequence>
<dbReference type="InterPro" id="IPR042094">
    <property type="entry name" value="T2SS_GspF_sf"/>
</dbReference>
<keyword evidence="4 7" id="KW-0812">Transmembrane</keyword>
<gene>
    <name evidence="9" type="primary">epsF_2</name>
    <name evidence="9" type="ORF">SAMEA2273372_03517</name>
</gene>
<comment type="similarity">
    <text evidence="2">Belongs to the GSP F family.</text>
</comment>
<organism evidence="9 10">
    <name type="scientific">Enterobacter bugandensis</name>
    <dbReference type="NCBI Taxonomy" id="881260"/>
    <lineage>
        <taxon>Bacteria</taxon>
        <taxon>Pseudomonadati</taxon>
        <taxon>Pseudomonadota</taxon>
        <taxon>Gammaproteobacteria</taxon>
        <taxon>Enterobacterales</taxon>
        <taxon>Enterobacteriaceae</taxon>
        <taxon>Enterobacter</taxon>
    </lineage>
</organism>
<evidence type="ECO:0000256" key="6">
    <source>
        <dbReference type="ARBA" id="ARBA00023136"/>
    </source>
</evidence>
<dbReference type="Pfam" id="PF00482">
    <property type="entry name" value="T2SSF"/>
    <property type="match status" value="2"/>
</dbReference>
<dbReference type="GO" id="GO:0005886">
    <property type="term" value="C:plasma membrane"/>
    <property type="evidence" value="ECO:0007669"/>
    <property type="project" value="UniProtKB-SubCell"/>
</dbReference>
<feature type="transmembrane region" description="Helical" evidence="7">
    <location>
        <begin position="361"/>
        <end position="381"/>
    </location>
</feature>
<dbReference type="InterPro" id="IPR018076">
    <property type="entry name" value="T2SS_GspF_dom"/>
</dbReference>
<keyword evidence="5 7" id="KW-1133">Transmembrane helix</keyword>
<evidence type="ECO:0000256" key="7">
    <source>
        <dbReference type="SAM" id="Phobius"/>
    </source>
</evidence>
<feature type="transmembrane region" description="Helical" evidence="7">
    <location>
        <begin position="210"/>
        <end position="228"/>
    </location>
</feature>
<dbReference type="PANTHER" id="PTHR30012:SF0">
    <property type="entry name" value="TYPE II SECRETION SYSTEM PROTEIN F-RELATED"/>
    <property type="match status" value="1"/>
</dbReference>
<evidence type="ECO:0000256" key="2">
    <source>
        <dbReference type="ARBA" id="ARBA00005745"/>
    </source>
</evidence>
<dbReference type="PANTHER" id="PTHR30012">
    <property type="entry name" value="GENERAL SECRETION PATHWAY PROTEIN"/>
    <property type="match status" value="1"/>
</dbReference>
<evidence type="ECO:0000313" key="10">
    <source>
        <dbReference type="Proteomes" id="UP000076063"/>
    </source>
</evidence>
<keyword evidence="6 7" id="KW-0472">Membrane</keyword>
<feature type="domain" description="Type II secretion system protein GspF" evidence="8">
    <location>
        <begin position="259"/>
        <end position="380"/>
    </location>
</feature>
<evidence type="ECO:0000259" key="8">
    <source>
        <dbReference type="Pfam" id="PF00482"/>
    </source>
</evidence>
<evidence type="ECO:0000256" key="3">
    <source>
        <dbReference type="ARBA" id="ARBA00022475"/>
    </source>
</evidence>
<dbReference type="InterPro" id="IPR003004">
    <property type="entry name" value="GspF/PilC"/>
</dbReference>
<evidence type="ECO:0000313" key="9">
    <source>
        <dbReference type="EMBL" id="CZX88774.1"/>
    </source>
</evidence>
<dbReference type="EMBL" id="FJZI01000008">
    <property type="protein sequence ID" value="CZX88774.1"/>
    <property type="molecule type" value="Genomic_DNA"/>
</dbReference>